<reference evidence="11 12" key="1">
    <citation type="submission" date="2019-10" db="EMBL/GenBank/DDBJ databases">
        <title>Dictyobacter vulcani sp. nov., within the class Ktedonobacteria, isolated from soil of volcanic Mt. Zao.</title>
        <authorList>
            <person name="Zheng Y."/>
            <person name="Wang C.M."/>
            <person name="Sakai Y."/>
            <person name="Abe K."/>
            <person name="Yokota A."/>
            <person name="Yabe S."/>
        </authorList>
    </citation>
    <scope>NUCLEOTIDE SEQUENCE [LARGE SCALE GENOMIC DNA]</scope>
    <source>
        <strain evidence="11 12">W12</strain>
    </source>
</reference>
<feature type="transmembrane region" description="Helical" evidence="9">
    <location>
        <begin position="121"/>
        <end position="141"/>
    </location>
</feature>
<evidence type="ECO:0000256" key="2">
    <source>
        <dbReference type="ARBA" id="ARBA00022475"/>
    </source>
</evidence>
<accession>A0A5J4KZM3</accession>
<feature type="transmembrane region" description="Helical" evidence="9">
    <location>
        <begin position="95"/>
        <end position="115"/>
    </location>
</feature>
<evidence type="ECO:0000256" key="8">
    <source>
        <dbReference type="SAM" id="MobiDB-lite"/>
    </source>
</evidence>
<dbReference type="PANTHER" id="PTHR33908:SF3">
    <property type="entry name" value="UNDECAPRENYL PHOSPHATE-ALPHA-4-AMINO-4-DEOXY-L-ARABINOSE ARABINOSYL TRANSFERASE"/>
    <property type="match status" value="1"/>
</dbReference>
<dbReference type="PANTHER" id="PTHR33908">
    <property type="entry name" value="MANNOSYLTRANSFERASE YKCB-RELATED"/>
    <property type="match status" value="1"/>
</dbReference>
<organism evidence="11 12">
    <name type="scientific">Dictyobacter vulcani</name>
    <dbReference type="NCBI Taxonomy" id="2607529"/>
    <lineage>
        <taxon>Bacteria</taxon>
        <taxon>Bacillati</taxon>
        <taxon>Chloroflexota</taxon>
        <taxon>Ktedonobacteria</taxon>
        <taxon>Ktedonobacterales</taxon>
        <taxon>Dictyobacteraceae</taxon>
        <taxon>Dictyobacter</taxon>
    </lineage>
</organism>
<dbReference type="GO" id="GO:0009103">
    <property type="term" value="P:lipopolysaccharide biosynthetic process"/>
    <property type="evidence" value="ECO:0007669"/>
    <property type="project" value="UniProtKB-ARBA"/>
</dbReference>
<keyword evidence="7 9" id="KW-0472">Membrane</keyword>
<name>A0A5J4KZM3_9CHLR</name>
<evidence type="ECO:0000256" key="4">
    <source>
        <dbReference type="ARBA" id="ARBA00022679"/>
    </source>
</evidence>
<comment type="caution">
    <text evidence="11">The sequence shown here is derived from an EMBL/GenBank/DDBJ whole genome shotgun (WGS) entry which is preliminary data.</text>
</comment>
<evidence type="ECO:0000256" key="5">
    <source>
        <dbReference type="ARBA" id="ARBA00022692"/>
    </source>
</evidence>
<dbReference type="InterPro" id="IPR050297">
    <property type="entry name" value="LipidA_mod_glycosyltrf_83"/>
</dbReference>
<evidence type="ECO:0000259" key="10">
    <source>
        <dbReference type="Pfam" id="PF13231"/>
    </source>
</evidence>
<dbReference type="Proteomes" id="UP000326912">
    <property type="component" value="Unassembled WGS sequence"/>
</dbReference>
<dbReference type="GO" id="GO:0005886">
    <property type="term" value="C:plasma membrane"/>
    <property type="evidence" value="ECO:0007669"/>
    <property type="project" value="UniProtKB-SubCell"/>
</dbReference>
<keyword evidence="6 9" id="KW-1133">Transmembrane helix</keyword>
<dbReference type="Pfam" id="PF13231">
    <property type="entry name" value="PMT_2"/>
    <property type="match status" value="1"/>
</dbReference>
<comment type="subcellular location">
    <subcellularLocation>
        <location evidence="1">Cell membrane</location>
        <topology evidence="1">Multi-pass membrane protein</topology>
    </subcellularLocation>
</comment>
<feature type="compositionally biased region" description="Gly residues" evidence="8">
    <location>
        <begin position="300"/>
        <end position="314"/>
    </location>
</feature>
<protein>
    <recommendedName>
        <fullName evidence="10">Glycosyltransferase RgtA/B/C/D-like domain-containing protein</fullName>
    </recommendedName>
</protein>
<dbReference type="EMBL" id="BKZW01000004">
    <property type="protein sequence ID" value="GER91921.1"/>
    <property type="molecule type" value="Genomic_DNA"/>
</dbReference>
<feature type="transmembrane region" description="Helical" evidence="9">
    <location>
        <begin position="190"/>
        <end position="211"/>
    </location>
</feature>
<evidence type="ECO:0000256" key="1">
    <source>
        <dbReference type="ARBA" id="ARBA00004651"/>
    </source>
</evidence>
<feature type="transmembrane region" description="Helical" evidence="9">
    <location>
        <begin position="64"/>
        <end position="88"/>
    </location>
</feature>
<evidence type="ECO:0000256" key="3">
    <source>
        <dbReference type="ARBA" id="ARBA00022676"/>
    </source>
</evidence>
<feature type="transmembrane region" description="Helical" evidence="9">
    <location>
        <begin position="148"/>
        <end position="170"/>
    </location>
</feature>
<evidence type="ECO:0000256" key="7">
    <source>
        <dbReference type="ARBA" id="ARBA00023136"/>
    </source>
</evidence>
<feature type="domain" description="Glycosyltransferase RgtA/B/C/D-like" evidence="10">
    <location>
        <begin position="49"/>
        <end position="207"/>
    </location>
</feature>
<sequence length="340" mass="36122">MLAVFMDFFQLGQNGYGNAYYAAGVRSMADSWHNFFFVSFDPGGFVTVDKPPLGFWLQTLSTKIFGFTPFSIFFPQALCGVLAVWLLYRLVTRHFGAVAGLVAALVLAVTPISVVTNRNNTIDGTLALVLLLAAWAVIHAAESGKLRWLLLSAVFVGLGFNVKMAEAYLVVPALGLTYLLCAPRKVWTRVWHLLLALVVMFALSLSWALAVDLTPASMRPYVGSTQDNSELSLAFGYNGLNRLHIGGNGFGGGRARPNTTTPTTPPRTSTGSQSAVSYRRAAASAAGTPTPPATNREFQGGNGAGQFAGAPGGGQNNDAGPFGCLGLTWVGRSAGCYLLR</sequence>
<dbReference type="InterPro" id="IPR038731">
    <property type="entry name" value="RgtA/B/C-like"/>
</dbReference>
<keyword evidence="12" id="KW-1185">Reference proteome</keyword>
<proteinExistence type="predicted"/>
<gene>
    <name evidence="11" type="ORF">KDW_60830</name>
</gene>
<feature type="region of interest" description="Disordered" evidence="8">
    <location>
        <begin position="249"/>
        <end position="314"/>
    </location>
</feature>
<keyword evidence="2" id="KW-1003">Cell membrane</keyword>
<evidence type="ECO:0000313" key="11">
    <source>
        <dbReference type="EMBL" id="GER91921.1"/>
    </source>
</evidence>
<evidence type="ECO:0000256" key="9">
    <source>
        <dbReference type="SAM" id="Phobius"/>
    </source>
</evidence>
<dbReference type="GO" id="GO:0016763">
    <property type="term" value="F:pentosyltransferase activity"/>
    <property type="evidence" value="ECO:0007669"/>
    <property type="project" value="TreeGrafter"/>
</dbReference>
<evidence type="ECO:0000256" key="6">
    <source>
        <dbReference type="ARBA" id="ARBA00022989"/>
    </source>
</evidence>
<evidence type="ECO:0000313" key="12">
    <source>
        <dbReference type="Proteomes" id="UP000326912"/>
    </source>
</evidence>
<dbReference type="GO" id="GO:0010041">
    <property type="term" value="P:response to iron(III) ion"/>
    <property type="evidence" value="ECO:0007669"/>
    <property type="project" value="TreeGrafter"/>
</dbReference>
<keyword evidence="4" id="KW-0808">Transferase</keyword>
<feature type="compositionally biased region" description="Low complexity" evidence="8">
    <location>
        <begin position="255"/>
        <end position="299"/>
    </location>
</feature>
<keyword evidence="3" id="KW-0328">Glycosyltransferase</keyword>
<keyword evidence="5 9" id="KW-0812">Transmembrane</keyword>
<dbReference type="AlphaFoldDB" id="A0A5J4KZM3"/>